<keyword evidence="2" id="KW-1185">Reference proteome</keyword>
<organism evidence="1 2">
    <name type="scientific">Paramecium sonneborni</name>
    <dbReference type="NCBI Taxonomy" id="65129"/>
    <lineage>
        <taxon>Eukaryota</taxon>
        <taxon>Sar</taxon>
        <taxon>Alveolata</taxon>
        <taxon>Ciliophora</taxon>
        <taxon>Intramacronucleata</taxon>
        <taxon>Oligohymenophorea</taxon>
        <taxon>Peniculida</taxon>
        <taxon>Parameciidae</taxon>
        <taxon>Paramecium</taxon>
    </lineage>
</organism>
<gene>
    <name evidence="1" type="ORF">PSON_ATCC_30995.1.T3660006</name>
</gene>
<comment type="caution">
    <text evidence="1">The sequence shown here is derived from an EMBL/GenBank/DDBJ whole genome shotgun (WGS) entry which is preliminary data.</text>
</comment>
<dbReference type="AlphaFoldDB" id="A0A8S1RUR6"/>
<protein>
    <submittedName>
        <fullName evidence="1">Uncharacterized protein</fullName>
    </submittedName>
</protein>
<dbReference type="EMBL" id="CAJJDN010000366">
    <property type="protein sequence ID" value="CAD8131067.1"/>
    <property type="molecule type" value="Genomic_DNA"/>
</dbReference>
<proteinExistence type="predicted"/>
<reference evidence="1" key="1">
    <citation type="submission" date="2021-01" db="EMBL/GenBank/DDBJ databases">
        <authorList>
            <consortium name="Genoscope - CEA"/>
            <person name="William W."/>
        </authorList>
    </citation>
    <scope>NUCLEOTIDE SEQUENCE</scope>
</reference>
<evidence type="ECO:0000313" key="2">
    <source>
        <dbReference type="Proteomes" id="UP000692954"/>
    </source>
</evidence>
<name>A0A8S1RUR6_9CILI</name>
<evidence type="ECO:0000313" key="1">
    <source>
        <dbReference type="EMBL" id="CAD8131067.1"/>
    </source>
</evidence>
<sequence length="54" mass="6766">MMLNIFENYFITQNMTFVEKMEKLRYNKFEMCCQIYFNQKEKSSFSYIQLEQVI</sequence>
<dbReference type="Proteomes" id="UP000692954">
    <property type="component" value="Unassembled WGS sequence"/>
</dbReference>
<accession>A0A8S1RUR6</accession>